<evidence type="ECO:0000313" key="2">
    <source>
        <dbReference type="EMBL" id="PUZ23297.1"/>
    </source>
</evidence>
<dbReference type="RefSeq" id="WP_108689041.1">
    <property type="nucleotide sequence ID" value="NZ_QCYK01000003.1"/>
</dbReference>
<reference evidence="2 3" key="1">
    <citation type="submission" date="2018-04" db="EMBL/GenBank/DDBJ databases">
        <title>Chitinophaga fuyangensis sp. nov., isolated from soil in a chemical factory.</title>
        <authorList>
            <person name="Chen K."/>
        </authorList>
    </citation>
    <scope>NUCLEOTIDE SEQUENCE [LARGE SCALE GENOMIC DNA]</scope>
    <source>
        <strain evidence="2 3">LY-1</strain>
    </source>
</reference>
<keyword evidence="1" id="KW-0732">Signal</keyword>
<dbReference type="PANTHER" id="PTHR35792:SF2">
    <property type="entry name" value="GENERAL STRESS PROTEIN"/>
    <property type="match status" value="1"/>
</dbReference>
<organism evidence="2 3">
    <name type="scientific">Chitinophaga parva</name>
    <dbReference type="NCBI Taxonomy" id="2169414"/>
    <lineage>
        <taxon>Bacteria</taxon>
        <taxon>Pseudomonadati</taxon>
        <taxon>Bacteroidota</taxon>
        <taxon>Chitinophagia</taxon>
        <taxon>Chitinophagales</taxon>
        <taxon>Chitinophagaceae</taxon>
        <taxon>Chitinophaga</taxon>
    </lineage>
</organism>
<dbReference type="Pfam" id="PF12732">
    <property type="entry name" value="YtxH"/>
    <property type="match status" value="1"/>
</dbReference>
<name>A0A2T7BDZ3_9BACT</name>
<comment type="caution">
    <text evidence="2">The sequence shown here is derived from an EMBL/GenBank/DDBJ whole genome shotgun (WGS) entry which is preliminary data.</text>
</comment>
<dbReference type="OrthoDB" id="676093at2"/>
<keyword evidence="3" id="KW-1185">Reference proteome</keyword>
<dbReference type="Proteomes" id="UP000244450">
    <property type="component" value="Unassembled WGS sequence"/>
</dbReference>
<accession>A0A2T7BDZ3</accession>
<feature type="signal peptide" evidence="1">
    <location>
        <begin position="1"/>
        <end position="23"/>
    </location>
</feature>
<evidence type="ECO:0000313" key="3">
    <source>
        <dbReference type="Proteomes" id="UP000244450"/>
    </source>
</evidence>
<dbReference type="PANTHER" id="PTHR35792">
    <property type="entry name" value="GENERAL STRESS PROTEIN"/>
    <property type="match status" value="1"/>
</dbReference>
<gene>
    <name evidence="2" type="ORF">DCC81_23190</name>
</gene>
<dbReference type="InterPro" id="IPR024623">
    <property type="entry name" value="YtxH"/>
</dbReference>
<proteinExistence type="predicted"/>
<feature type="chain" id="PRO_5015761136" description="YtxH domain-containing protein" evidence="1">
    <location>
        <begin position="24"/>
        <end position="102"/>
    </location>
</feature>
<evidence type="ECO:0008006" key="4">
    <source>
        <dbReference type="Google" id="ProtNLM"/>
    </source>
</evidence>
<dbReference type="AlphaFoldDB" id="A0A2T7BDZ3"/>
<sequence length="102" mass="11245">MSKVLTGALIGLAAGFAAGLLVAPESGEDTREKIKDTARTWQRKARNVWGTTSEDLSHLKDVFSQQISGLRDDVRERILTILNESNDTADDIRRNARSEAMS</sequence>
<dbReference type="InterPro" id="IPR052928">
    <property type="entry name" value="Desiccation-related_membrane"/>
</dbReference>
<protein>
    <recommendedName>
        <fullName evidence="4">YtxH domain-containing protein</fullName>
    </recommendedName>
</protein>
<evidence type="ECO:0000256" key="1">
    <source>
        <dbReference type="SAM" id="SignalP"/>
    </source>
</evidence>
<dbReference type="EMBL" id="QCYK01000003">
    <property type="protein sequence ID" value="PUZ23297.1"/>
    <property type="molecule type" value="Genomic_DNA"/>
</dbReference>